<feature type="region of interest" description="Disordered" evidence="1">
    <location>
        <begin position="1"/>
        <end position="40"/>
    </location>
</feature>
<feature type="compositionally biased region" description="Polar residues" evidence="1">
    <location>
        <begin position="17"/>
        <end position="40"/>
    </location>
</feature>
<dbReference type="KEGG" id="ccac:CcaHIS019_0606120"/>
<gene>
    <name evidence="2" type="ORF">CcaverHIS019_0606120</name>
</gene>
<evidence type="ECO:0000313" key="2">
    <source>
        <dbReference type="EMBL" id="BEI94153.1"/>
    </source>
</evidence>
<organism evidence="2 3">
    <name type="scientific">Cutaneotrichosporon cavernicola</name>
    <dbReference type="NCBI Taxonomy" id="279322"/>
    <lineage>
        <taxon>Eukaryota</taxon>
        <taxon>Fungi</taxon>
        <taxon>Dikarya</taxon>
        <taxon>Basidiomycota</taxon>
        <taxon>Agaricomycotina</taxon>
        <taxon>Tremellomycetes</taxon>
        <taxon>Trichosporonales</taxon>
        <taxon>Trichosporonaceae</taxon>
        <taxon>Cutaneotrichosporon</taxon>
    </lineage>
</organism>
<dbReference type="EMBL" id="AP028217">
    <property type="protein sequence ID" value="BEI94153.1"/>
    <property type="molecule type" value="Genomic_DNA"/>
</dbReference>
<dbReference type="Proteomes" id="UP001233271">
    <property type="component" value="Chromosome 6"/>
</dbReference>
<evidence type="ECO:0000313" key="3">
    <source>
        <dbReference type="Proteomes" id="UP001233271"/>
    </source>
</evidence>
<dbReference type="GeneID" id="85498023"/>
<reference evidence="2" key="1">
    <citation type="journal article" date="2023" name="BMC Genomics">
        <title>Chromosome-level genome assemblies of Cutaneotrichosporon spp. (Trichosporonales, Basidiomycota) reveal imbalanced evolution between nucleotide sequences and chromosome synteny.</title>
        <authorList>
            <person name="Kobayashi Y."/>
            <person name="Kayamori A."/>
            <person name="Aoki K."/>
            <person name="Shiwa Y."/>
            <person name="Matsutani M."/>
            <person name="Fujita N."/>
            <person name="Sugita T."/>
            <person name="Iwasaki W."/>
            <person name="Tanaka N."/>
            <person name="Takashima M."/>
        </authorList>
    </citation>
    <scope>NUCLEOTIDE SEQUENCE</scope>
    <source>
        <strain evidence="2">HIS019</strain>
    </source>
</reference>
<protein>
    <submittedName>
        <fullName evidence="2">Uncharacterized protein</fullName>
    </submittedName>
</protein>
<evidence type="ECO:0000256" key="1">
    <source>
        <dbReference type="SAM" id="MobiDB-lite"/>
    </source>
</evidence>
<dbReference type="RefSeq" id="XP_060459418.1">
    <property type="nucleotide sequence ID" value="XM_060603089.1"/>
</dbReference>
<name>A0AA48L961_9TREE</name>
<proteinExistence type="predicted"/>
<accession>A0AA48L961</accession>
<dbReference type="AlphaFoldDB" id="A0AA48L961"/>
<keyword evidence="3" id="KW-1185">Reference proteome</keyword>
<sequence length="75" mass="8025">MQPTQYPPKDDTPQLVVAQQPTAKNTMNATATPHGESPQTENVLRLRGGCPGKLCGLPILPCHCNICIIPIPCCC</sequence>